<comment type="caution">
    <text evidence="2">The sequence shown here is derived from an EMBL/GenBank/DDBJ whole genome shotgun (WGS) entry which is preliminary data.</text>
</comment>
<feature type="domain" description="BT-3987-like N-terminal" evidence="1">
    <location>
        <begin position="211"/>
        <end position="291"/>
    </location>
</feature>
<organism evidence="2 3">
    <name type="scientific">Candidatus Cryptobacteroides intestinavium</name>
    <dbReference type="NCBI Taxonomy" id="2840766"/>
    <lineage>
        <taxon>Bacteria</taxon>
        <taxon>Pseudomonadati</taxon>
        <taxon>Bacteroidota</taxon>
        <taxon>Bacteroidia</taxon>
        <taxon>Bacteroidales</taxon>
        <taxon>Candidatus Cryptobacteroides</taxon>
    </lineage>
</organism>
<gene>
    <name evidence="2" type="ORF">IAC06_07730</name>
</gene>
<evidence type="ECO:0000259" key="1">
    <source>
        <dbReference type="Pfam" id="PF08522"/>
    </source>
</evidence>
<proteinExistence type="predicted"/>
<dbReference type="InterPro" id="IPR013728">
    <property type="entry name" value="BT_3987-like_N"/>
</dbReference>
<reference evidence="2" key="2">
    <citation type="journal article" date="2021" name="PeerJ">
        <title>Extensive microbial diversity within the chicken gut microbiome revealed by metagenomics and culture.</title>
        <authorList>
            <person name="Gilroy R."/>
            <person name="Ravi A."/>
            <person name="Getino M."/>
            <person name="Pursley I."/>
            <person name="Horton D.L."/>
            <person name="Alikhan N.F."/>
            <person name="Baker D."/>
            <person name="Gharbi K."/>
            <person name="Hall N."/>
            <person name="Watson M."/>
            <person name="Adriaenssens E.M."/>
            <person name="Foster-Nyarko E."/>
            <person name="Jarju S."/>
            <person name="Secka A."/>
            <person name="Antonio M."/>
            <person name="Oren A."/>
            <person name="Chaudhuri R.R."/>
            <person name="La Ragione R."/>
            <person name="Hildebrand F."/>
            <person name="Pallen M.J."/>
        </authorList>
    </citation>
    <scope>NUCLEOTIDE SEQUENCE</scope>
    <source>
        <strain evidence="2">B1-20833</strain>
    </source>
</reference>
<evidence type="ECO:0000313" key="2">
    <source>
        <dbReference type="EMBL" id="MBO8452754.1"/>
    </source>
</evidence>
<name>A0A9D9F085_9BACT</name>
<reference evidence="2" key="1">
    <citation type="submission" date="2020-10" db="EMBL/GenBank/DDBJ databases">
        <authorList>
            <person name="Gilroy R."/>
        </authorList>
    </citation>
    <scope>NUCLEOTIDE SEQUENCE</scope>
    <source>
        <strain evidence="2">B1-20833</strain>
    </source>
</reference>
<evidence type="ECO:0000313" key="3">
    <source>
        <dbReference type="Proteomes" id="UP000823661"/>
    </source>
</evidence>
<dbReference type="Pfam" id="PF08522">
    <property type="entry name" value="BT_3987-like_N"/>
    <property type="match status" value="1"/>
</dbReference>
<dbReference type="Gene3D" id="2.60.120.260">
    <property type="entry name" value="Galactose-binding domain-like"/>
    <property type="match status" value="1"/>
</dbReference>
<dbReference type="AlphaFoldDB" id="A0A9D9F085"/>
<dbReference type="PROSITE" id="PS51257">
    <property type="entry name" value="PROKAR_LIPOPROTEIN"/>
    <property type="match status" value="1"/>
</dbReference>
<sequence length="501" mass="55341">MKTIIKTFLAVTAAVAVSACDGDRYDLLEMTTDPYHKVLGFSDAQYENMHLYNASEPVTVSFKVLKGGSDPESPCSMKVSSIPQEELSGYSQSYIAVPKSYYTVDGTFDFQPGEPAKNVSVTFSAEGIAKMKTYCEEVTAAGNQLVLGIRIESEDATVNSNKSELFRIIDVTDPMFEHSVVGTDNSINNLLGFDALDKCNLYDLPRLLFSLQGTENQWNSEFTVKYRKDLAERYNQTNGTSYSILDEGVIGFESETVQLAPGENELSISLVKGTGAIPDATRLYLFPVEVVNSRFGTDLTTNEDDELNNNVIYLVLGSEVKLNVSDLYSPCTATGHGSSDGGGLTSLINNTLGDDFWSSNWDNSYQSKDWHHFIQVRFTEPLTEGIRVQYWNRPYLNPCPTEIEIWVTDKASVEERDTRDGWILLGSYNMTDDGLPVSANPEDPWSSPSYLFSGTEGLEGKSITYMRFCMVKSQDSGGNGEQEVGYGASSVSISELKVWGN</sequence>
<dbReference type="Gene3D" id="2.60.40.1740">
    <property type="entry name" value="hypothetical protein (bacova_03559)"/>
    <property type="match status" value="2"/>
</dbReference>
<protein>
    <submittedName>
        <fullName evidence="2">DUF1735 domain-containing protein</fullName>
    </submittedName>
</protein>
<dbReference type="Proteomes" id="UP000823661">
    <property type="component" value="Unassembled WGS sequence"/>
</dbReference>
<accession>A0A9D9F085</accession>
<dbReference type="EMBL" id="JADIMI010000073">
    <property type="protein sequence ID" value="MBO8452754.1"/>
    <property type="molecule type" value="Genomic_DNA"/>
</dbReference>